<evidence type="ECO:0000256" key="4">
    <source>
        <dbReference type="ARBA" id="ARBA00023136"/>
    </source>
</evidence>
<evidence type="ECO:0000313" key="7">
    <source>
        <dbReference type="Proteomes" id="UP000242951"/>
    </source>
</evidence>
<keyword evidence="2 5" id="KW-0812">Transmembrane</keyword>
<dbReference type="InterPro" id="IPR002781">
    <property type="entry name" value="TM_pro_TauE-like"/>
</dbReference>
<dbReference type="PANTHER" id="PTHR43701:SF2">
    <property type="entry name" value="MEMBRANE TRANSPORTER PROTEIN YJNA-RELATED"/>
    <property type="match status" value="1"/>
</dbReference>
<comment type="caution">
    <text evidence="6">The sequence shown here is derived from an EMBL/GenBank/DDBJ whole genome shotgun (WGS) entry which is preliminary data.</text>
</comment>
<feature type="transmembrane region" description="Helical" evidence="5">
    <location>
        <begin position="186"/>
        <end position="219"/>
    </location>
</feature>
<accession>A0ABR5HKI7</accession>
<dbReference type="PANTHER" id="PTHR43701">
    <property type="entry name" value="MEMBRANE TRANSPORTER PROTEIN MJ0441-RELATED"/>
    <property type="match status" value="1"/>
</dbReference>
<name>A0ABR5HKI7_9BURK</name>
<feature type="transmembrane region" description="Helical" evidence="5">
    <location>
        <begin position="71"/>
        <end position="92"/>
    </location>
</feature>
<reference evidence="6 7" key="1">
    <citation type="submission" date="2015-06" db="EMBL/GenBank/DDBJ databases">
        <title>Comparative genomics of Burkholderia leaf nodule symbionts.</title>
        <authorList>
            <person name="Carlier A."/>
            <person name="Eberl L."/>
            <person name="Pinto-Carbo M."/>
        </authorList>
    </citation>
    <scope>NUCLEOTIDE SEQUENCE [LARGE SCALE GENOMIC DNA]</scope>
    <source>
        <strain evidence="6 7">UZHbot3</strain>
    </source>
</reference>
<evidence type="ECO:0000313" key="6">
    <source>
        <dbReference type="EMBL" id="KMQ79906.1"/>
    </source>
</evidence>
<sequence>MPPPGGRRLGHGFHAASEPLTGYHRRFFDSDTPDGFAARMHIDLLYSASGLAVGFLVGLTGVGGGSLMTPLLVLLFGIHPATAVGTDLLYAAATKTAGTLVHGSKGSVDWRITGRLAAGSVPAAAITLYFLHQHGIASLDTARLIQLILGTALLITAVSLIFRPQLARLAYKKGSERPERSARTTFWTVFTGAVLGVLVSITSVGAGAIGVTVLLLLYPRLATVRIVGSDVAHAVPLTLIAGAGHWMLGSLDWSLFSSLLVGSIPGIAIGSMLSSKAPEALLRHVLAATLVLVGLKLILS</sequence>
<evidence type="ECO:0000256" key="2">
    <source>
        <dbReference type="ARBA" id="ARBA00022692"/>
    </source>
</evidence>
<dbReference type="EMBL" id="LELG01000230">
    <property type="protein sequence ID" value="KMQ79906.1"/>
    <property type="molecule type" value="Genomic_DNA"/>
</dbReference>
<feature type="transmembrane region" description="Helical" evidence="5">
    <location>
        <begin position="144"/>
        <end position="166"/>
    </location>
</feature>
<evidence type="ECO:0000256" key="5">
    <source>
        <dbReference type="RuleBase" id="RU363041"/>
    </source>
</evidence>
<keyword evidence="7" id="KW-1185">Reference proteome</keyword>
<feature type="transmembrane region" description="Helical" evidence="5">
    <location>
        <begin position="231"/>
        <end position="248"/>
    </location>
</feature>
<feature type="transmembrane region" description="Helical" evidence="5">
    <location>
        <begin position="112"/>
        <end position="132"/>
    </location>
</feature>
<proteinExistence type="inferred from homology"/>
<comment type="subcellular location">
    <subcellularLocation>
        <location evidence="5">Cell membrane</location>
        <topology evidence="5">Multi-pass membrane protein</topology>
    </subcellularLocation>
    <subcellularLocation>
        <location evidence="1">Membrane</location>
        <topology evidence="1">Multi-pass membrane protein</topology>
    </subcellularLocation>
</comment>
<keyword evidence="5" id="KW-1003">Cell membrane</keyword>
<dbReference type="InterPro" id="IPR051598">
    <property type="entry name" value="TSUP/Inactive_protease-like"/>
</dbReference>
<keyword evidence="4 5" id="KW-0472">Membrane</keyword>
<feature type="transmembrane region" description="Helical" evidence="5">
    <location>
        <begin position="44"/>
        <end position="64"/>
    </location>
</feature>
<comment type="similarity">
    <text evidence="5">Belongs to the 4-toluene sulfonate uptake permease (TSUP) (TC 2.A.102) family.</text>
</comment>
<gene>
    <name evidence="6" type="ORF">BPMI_01327c</name>
</gene>
<dbReference type="Proteomes" id="UP000242951">
    <property type="component" value="Unassembled WGS sequence"/>
</dbReference>
<feature type="transmembrane region" description="Helical" evidence="5">
    <location>
        <begin position="280"/>
        <end position="299"/>
    </location>
</feature>
<organism evidence="6 7">
    <name type="scientific">Candidatus Burkholderia pumila</name>
    <dbReference type="NCBI Taxonomy" id="1090375"/>
    <lineage>
        <taxon>Bacteria</taxon>
        <taxon>Pseudomonadati</taxon>
        <taxon>Pseudomonadota</taxon>
        <taxon>Betaproteobacteria</taxon>
        <taxon>Burkholderiales</taxon>
        <taxon>Burkholderiaceae</taxon>
        <taxon>Burkholderia</taxon>
    </lineage>
</organism>
<dbReference type="Pfam" id="PF01925">
    <property type="entry name" value="TauE"/>
    <property type="match status" value="1"/>
</dbReference>
<keyword evidence="3 5" id="KW-1133">Transmembrane helix</keyword>
<evidence type="ECO:0000256" key="3">
    <source>
        <dbReference type="ARBA" id="ARBA00022989"/>
    </source>
</evidence>
<protein>
    <recommendedName>
        <fullName evidence="5">Probable membrane transporter protein</fullName>
    </recommendedName>
</protein>
<feature type="transmembrane region" description="Helical" evidence="5">
    <location>
        <begin position="254"/>
        <end position="273"/>
    </location>
</feature>
<evidence type="ECO:0000256" key="1">
    <source>
        <dbReference type="ARBA" id="ARBA00004141"/>
    </source>
</evidence>